<organism evidence="8 9">
    <name type="scientific">Spodoptera exigua</name>
    <name type="common">Beet armyworm</name>
    <name type="synonym">Noctua fulgens</name>
    <dbReference type="NCBI Taxonomy" id="7107"/>
    <lineage>
        <taxon>Eukaryota</taxon>
        <taxon>Metazoa</taxon>
        <taxon>Ecdysozoa</taxon>
        <taxon>Arthropoda</taxon>
        <taxon>Hexapoda</taxon>
        <taxon>Insecta</taxon>
        <taxon>Pterygota</taxon>
        <taxon>Neoptera</taxon>
        <taxon>Endopterygota</taxon>
        <taxon>Lepidoptera</taxon>
        <taxon>Glossata</taxon>
        <taxon>Ditrysia</taxon>
        <taxon>Noctuoidea</taxon>
        <taxon>Noctuidae</taxon>
        <taxon>Amphipyrinae</taxon>
        <taxon>Spodoptera</taxon>
    </lineage>
</organism>
<reference evidence="8" key="1">
    <citation type="journal article" date="2021" name="G3 (Bethesda)">
        <title>Genome and transcriptome analysis of the beet armyworm Spodoptera exigua reveals targets for pest control. .</title>
        <authorList>
            <person name="Simon S."/>
            <person name="Breeschoten T."/>
            <person name="Jansen H.J."/>
            <person name="Dirks R.P."/>
            <person name="Schranz M.E."/>
            <person name="Ros V.I.D."/>
        </authorList>
    </citation>
    <scope>NUCLEOTIDE SEQUENCE</scope>
    <source>
        <strain evidence="8">TB_SE_WUR_2020</strain>
    </source>
</reference>
<keyword evidence="3" id="KW-0805">Transcription regulation</keyword>
<keyword evidence="4" id="KW-0804">Transcription</keyword>
<evidence type="ECO:0000313" key="8">
    <source>
        <dbReference type="EMBL" id="KAH9645953.1"/>
    </source>
</evidence>
<gene>
    <name evidence="8" type="ORF">HF086_011415</name>
</gene>
<evidence type="ECO:0000256" key="2">
    <source>
        <dbReference type="ARBA" id="ARBA00016807"/>
    </source>
</evidence>
<evidence type="ECO:0000256" key="4">
    <source>
        <dbReference type="ARBA" id="ARBA00023163"/>
    </source>
</evidence>
<evidence type="ECO:0000259" key="7">
    <source>
        <dbReference type="Pfam" id="PF13873"/>
    </source>
</evidence>
<feature type="compositionally biased region" description="Basic and acidic residues" evidence="6">
    <location>
        <begin position="168"/>
        <end position="180"/>
    </location>
</feature>
<comment type="subunit">
    <text evidence="1">Self-associates forming complexes of several hundred monomers.</text>
</comment>
<dbReference type="EMBL" id="JACEFF010000005">
    <property type="protein sequence ID" value="KAH9645953.1"/>
    <property type="molecule type" value="Genomic_DNA"/>
</dbReference>
<protein>
    <recommendedName>
        <fullName evidence="2">Regulatory protein zeste</fullName>
    </recommendedName>
</protein>
<dbReference type="Pfam" id="PF13873">
    <property type="entry name" value="Myb_DNA-bind_5"/>
    <property type="match status" value="1"/>
</dbReference>
<feature type="domain" description="Myb/SANT-like DNA-binding" evidence="7">
    <location>
        <begin position="7"/>
        <end position="60"/>
    </location>
</feature>
<dbReference type="InterPro" id="IPR028002">
    <property type="entry name" value="Myb_DNA-bind_5"/>
</dbReference>
<evidence type="ECO:0000256" key="1">
    <source>
        <dbReference type="ARBA" id="ARBA00011764"/>
    </source>
</evidence>
<comment type="function">
    <text evidence="5">Involved in transvection phenomena (= synapsis-dependent gene expression), where the synaptic pairing of chromosomes carrying genes with which zeste interacts influences the expression of these genes. Zeste binds to DNA and stimulates transcription from a nearby promoter.</text>
</comment>
<name>A0A922MZT0_SPOEX</name>
<dbReference type="AlphaFoldDB" id="A0A922MZT0"/>
<proteinExistence type="predicted"/>
<comment type="caution">
    <text evidence="8">The sequence shown here is derived from an EMBL/GenBank/DDBJ whole genome shotgun (WGS) entry which is preliminary data.</text>
</comment>
<evidence type="ECO:0000313" key="9">
    <source>
        <dbReference type="Proteomes" id="UP000814243"/>
    </source>
</evidence>
<evidence type="ECO:0000256" key="3">
    <source>
        <dbReference type="ARBA" id="ARBA00023015"/>
    </source>
</evidence>
<accession>A0A922MZT0</accession>
<dbReference type="Proteomes" id="UP000814243">
    <property type="component" value="Unassembled WGS sequence"/>
</dbReference>
<evidence type="ECO:0000256" key="6">
    <source>
        <dbReference type="SAM" id="MobiDB-lite"/>
    </source>
</evidence>
<sequence length="508" mass="59235">MAEKRKRGQNFSLEEKDKLIKLLLLHKETVLNKKTDGATNQAKNEAWTEIRNSFHSSSNTHSCVLCEYFLWISCDYVFDPCITLPGPDFKPCDLDTVLKMFRASAGQVCLVCGRSVRSIRRRTLTTQLFEEYPIAANNITERVLPYHIQFNNAEFICQRCWRREAYPPRRRTSSEREQEPPVRASEQPADQPVIEPDQAEVQPDLAVVPHAGDQRVAVVDEQDIQHSIIHLPHISRPPNTSNSCIIFGCTGETRHRIPKHMKIRLLKDFNYYVPPFARVCEEHLLLNDFEILLSARNVSHDFNEAHIMDMMQILKTVPQEERVDFENIETMDPNEVYFLTGRSFEQFNRMFVETPSLSRKSKRPKTALAAYLVKLRTGEPNTRLADMIHISRTTLEREMKTARDCIKEEFTPLHLGWDHITREQVLRRNLFIPQTLFGNQEQNKCIIILDGTYVYIQKSSNFLFQRLTYSHHKFLNLLKPFLIVCCDGYIIEVAGPEFSDYIRCKHFK</sequence>
<feature type="region of interest" description="Disordered" evidence="6">
    <location>
        <begin position="168"/>
        <end position="193"/>
    </location>
</feature>
<evidence type="ECO:0000256" key="5">
    <source>
        <dbReference type="ARBA" id="ARBA00025466"/>
    </source>
</evidence>